<gene>
    <name evidence="9" type="primary">sppA</name>
    <name evidence="9" type="ORF">GCM10011613_07020</name>
</gene>
<dbReference type="NCBIfam" id="TIGR00705">
    <property type="entry name" value="SppA_67K"/>
    <property type="match status" value="1"/>
</dbReference>
<dbReference type="InterPro" id="IPR002142">
    <property type="entry name" value="Peptidase_S49"/>
</dbReference>
<proteinExistence type="inferred from homology"/>
<dbReference type="GO" id="GO:0008233">
    <property type="term" value="F:peptidase activity"/>
    <property type="evidence" value="ECO:0007669"/>
    <property type="project" value="UniProtKB-KW"/>
</dbReference>
<keyword evidence="7" id="KW-0812">Transmembrane</keyword>
<evidence type="ECO:0000256" key="1">
    <source>
        <dbReference type="ARBA" id="ARBA00004370"/>
    </source>
</evidence>
<evidence type="ECO:0000256" key="2">
    <source>
        <dbReference type="ARBA" id="ARBA00008683"/>
    </source>
</evidence>
<evidence type="ECO:0000256" key="5">
    <source>
        <dbReference type="ARBA" id="ARBA00022825"/>
    </source>
</evidence>
<keyword evidence="10" id="KW-1185">Reference proteome</keyword>
<comment type="similarity">
    <text evidence="2">Belongs to the peptidase S49 family.</text>
</comment>
<dbReference type="PANTHER" id="PTHR33209">
    <property type="entry name" value="PROTEASE 4"/>
    <property type="match status" value="1"/>
</dbReference>
<dbReference type="PIRSF" id="PIRSF001217">
    <property type="entry name" value="Protease_4_SppA"/>
    <property type="match status" value="1"/>
</dbReference>
<keyword evidence="6 7" id="KW-0472">Membrane</keyword>
<dbReference type="InterPro" id="IPR004635">
    <property type="entry name" value="Pept_S49_SppA"/>
</dbReference>
<evidence type="ECO:0000313" key="10">
    <source>
        <dbReference type="Proteomes" id="UP000619761"/>
    </source>
</evidence>
<sequence>MNYPQQKPRGFFRRFFGGIGSIITFCRNTLLNIFFIFFLILILVAIGSSAPKPLPEKFALRVAPSGVLVDQRTYMDTASLLLKDENEESETLVRDVVEAINRAADDNRIDSIVLELGGLRGGGITKMSEIGQALQTFKAKGKHILAVNDGYSQDQYFLASYADEIYLHKMGEVQLTGFGRYITYYKTALEKLGVNVHVFRSGKYKDYVEPFLRDNMSDESREHNAQWLNALWAQYTKTVETQRKLPEGSLNQLINNLDSKLVEVKGNSAQLALNEKLVDKLVSRNEIDNLLIEKFGKSDEGNYYNAVGVHSYLAEAHLHKLPKADQVGLIVASGTIQDGHQQEGSIGSENFVEILRSVEEDESVKALVIRIDSGGGSAFASEIIRAEIEAIRKRNIPIYISMGSVAASGGYWMATAGDEIWATPTTITGSIGVFGAFPTLENSLQKIGLNTDGVSTTELGGALSIDRPLAPKMNSVIQSGVDHTYQSFIELVADARKKDVAQIHEIAQGHVWTGVKAKEIGLVDNLGTLNDVIAAAANKADLKDYSVKLITQKLSPKEEFIRKLVGEDAKGFIPKSLFKPLADLSLVQQELSPLLKPLLALQKMTDPQGIYASCLECVSP</sequence>
<keyword evidence="5" id="KW-0720">Serine protease</keyword>
<evidence type="ECO:0000256" key="4">
    <source>
        <dbReference type="ARBA" id="ARBA00022801"/>
    </source>
</evidence>
<dbReference type="NCBIfam" id="TIGR00706">
    <property type="entry name" value="SppA_dom"/>
    <property type="match status" value="1"/>
</dbReference>
<reference evidence="10" key="1">
    <citation type="journal article" date="2019" name="Int. J. Syst. Evol. Microbiol.">
        <title>The Global Catalogue of Microorganisms (GCM) 10K type strain sequencing project: providing services to taxonomists for standard genome sequencing and annotation.</title>
        <authorList>
            <consortium name="The Broad Institute Genomics Platform"/>
            <consortium name="The Broad Institute Genome Sequencing Center for Infectious Disease"/>
            <person name="Wu L."/>
            <person name="Ma J."/>
        </authorList>
    </citation>
    <scope>NUCLEOTIDE SEQUENCE [LARGE SCALE GENOMIC DNA]</scope>
    <source>
        <strain evidence="10">KCTC 32239</strain>
    </source>
</reference>
<dbReference type="RefSeq" id="WP_229837598.1">
    <property type="nucleotide sequence ID" value="NZ_BMYZ01000001.1"/>
</dbReference>
<dbReference type="SUPFAM" id="SSF52096">
    <property type="entry name" value="ClpP/crotonase"/>
    <property type="match status" value="2"/>
</dbReference>
<comment type="subcellular location">
    <subcellularLocation>
        <location evidence="1">Membrane</location>
    </subcellularLocation>
</comment>
<comment type="caution">
    <text evidence="9">The sequence shown here is derived from an EMBL/GenBank/DDBJ whole genome shotgun (WGS) entry which is preliminary data.</text>
</comment>
<dbReference type="Proteomes" id="UP000619761">
    <property type="component" value="Unassembled WGS sequence"/>
</dbReference>
<evidence type="ECO:0000256" key="6">
    <source>
        <dbReference type="ARBA" id="ARBA00023136"/>
    </source>
</evidence>
<feature type="transmembrane region" description="Helical" evidence="7">
    <location>
        <begin position="21"/>
        <end position="46"/>
    </location>
</feature>
<dbReference type="CDD" id="cd07023">
    <property type="entry name" value="S49_Sppa_N_C"/>
    <property type="match status" value="1"/>
</dbReference>
<accession>A0ABQ3ARN9</accession>
<dbReference type="GO" id="GO:0006508">
    <property type="term" value="P:proteolysis"/>
    <property type="evidence" value="ECO:0007669"/>
    <property type="project" value="UniProtKB-KW"/>
</dbReference>
<keyword evidence="7" id="KW-1133">Transmembrane helix</keyword>
<dbReference type="EMBL" id="BMYZ01000001">
    <property type="protein sequence ID" value="GGY65735.1"/>
    <property type="molecule type" value="Genomic_DNA"/>
</dbReference>
<dbReference type="InterPro" id="IPR029045">
    <property type="entry name" value="ClpP/crotonase-like_dom_sf"/>
</dbReference>
<evidence type="ECO:0000256" key="3">
    <source>
        <dbReference type="ARBA" id="ARBA00022670"/>
    </source>
</evidence>
<dbReference type="InterPro" id="IPR047217">
    <property type="entry name" value="S49_SppA_67K_type_N"/>
</dbReference>
<name>A0ABQ3ARN9_9GAMM</name>
<dbReference type="PANTHER" id="PTHR33209:SF1">
    <property type="entry name" value="PEPTIDASE S49 DOMAIN-CONTAINING PROTEIN"/>
    <property type="match status" value="1"/>
</dbReference>
<protein>
    <submittedName>
        <fullName evidence="9">Protease</fullName>
    </submittedName>
</protein>
<dbReference type="Pfam" id="PF01343">
    <property type="entry name" value="Peptidase_S49"/>
    <property type="match status" value="2"/>
</dbReference>
<dbReference type="CDD" id="cd07018">
    <property type="entry name" value="S49_SppA_67K_type"/>
    <property type="match status" value="1"/>
</dbReference>
<organism evidence="9 10">
    <name type="scientific">Cellvibrio zantedeschiae</name>
    <dbReference type="NCBI Taxonomy" id="1237077"/>
    <lineage>
        <taxon>Bacteria</taxon>
        <taxon>Pseudomonadati</taxon>
        <taxon>Pseudomonadota</taxon>
        <taxon>Gammaproteobacteria</taxon>
        <taxon>Cellvibrionales</taxon>
        <taxon>Cellvibrionaceae</taxon>
        <taxon>Cellvibrio</taxon>
    </lineage>
</organism>
<evidence type="ECO:0000256" key="7">
    <source>
        <dbReference type="SAM" id="Phobius"/>
    </source>
</evidence>
<dbReference type="InterPro" id="IPR004634">
    <property type="entry name" value="Pept_S49_pIV"/>
</dbReference>
<feature type="domain" description="Peptidase S49" evidence="8">
    <location>
        <begin position="391"/>
        <end position="542"/>
    </location>
</feature>
<keyword evidence="4" id="KW-0378">Hydrolase</keyword>
<dbReference type="Gene3D" id="6.20.330.10">
    <property type="match status" value="1"/>
</dbReference>
<evidence type="ECO:0000259" key="8">
    <source>
        <dbReference type="Pfam" id="PF01343"/>
    </source>
</evidence>
<dbReference type="Gene3D" id="3.90.226.10">
    <property type="entry name" value="2-enoyl-CoA Hydratase, Chain A, domain 1"/>
    <property type="match status" value="2"/>
</dbReference>
<feature type="domain" description="Peptidase S49" evidence="8">
    <location>
        <begin position="137"/>
        <end position="286"/>
    </location>
</feature>
<dbReference type="InterPro" id="IPR047272">
    <property type="entry name" value="S49_SppA_C"/>
</dbReference>
<keyword evidence="3 9" id="KW-0645">Protease</keyword>
<evidence type="ECO:0000313" key="9">
    <source>
        <dbReference type="EMBL" id="GGY65735.1"/>
    </source>
</evidence>